<protein>
    <submittedName>
        <fullName evidence="4">Hypothetical_protein</fullName>
    </submittedName>
</protein>
<reference evidence="1" key="1">
    <citation type="submission" date="2023-06" db="EMBL/GenBank/DDBJ databases">
        <authorList>
            <person name="Kurt Z."/>
        </authorList>
    </citation>
    <scope>NUCLEOTIDE SEQUENCE</scope>
</reference>
<evidence type="ECO:0000313" key="7">
    <source>
        <dbReference type="Proteomes" id="UP001642409"/>
    </source>
</evidence>
<evidence type="ECO:0000313" key="6">
    <source>
        <dbReference type="EMBL" id="CAL6038604.1"/>
    </source>
</evidence>
<evidence type="ECO:0000313" key="3">
    <source>
        <dbReference type="EMBL" id="CAI9960657.1"/>
    </source>
</evidence>
<organism evidence="1">
    <name type="scientific">Hexamita inflata</name>
    <dbReference type="NCBI Taxonomy" id="28002"/>
    <lineage>
        <taxon>Eukaryota</taxon>
        <taxon>Metamonada</taxon>
        <taxon>Diplomonadida</taxon>
        <taxon>Hexamitidae</taxon>
        <taxon>Hexamitinae</taxon>
        <taxon>Hexamita</taxon>
    </lineage>
</organism>
<dbReference type="EMBL" id="CATOUU010000369">
    <property type="protein sequence ID" value="CAI9926687.1"/>
    <property type="molecule type" value="Genomic_DNA"/>
</dbReference>
<evidence type="ECO:0000313" key="1">
    <source>
        <dbReference type="EMBL" id="CAI9926687.1"/>
    </source>
</evidence>
<dbReference type="EMBL" id="CATOUU010000934">
    <property type="protein sequence ID" value="CAI9960657.1"/>
    <property type="molecule type" value="Genomic_DNA"/>
</dbReference>
<evidence type="ECO:0000313" key="2">
    <source>
        <dbReference type="EMBL" id="CAI9926692.1"/>
    </source>
</evidence>
<dbReference type="Proteomes" id="UP001642409">
    <property type="component" value="Unassembled WGS sequence"/>
</dbReference>
<accession>A0AA86NWS9</accession>
<reference evidence="4 7" key="2">
    <citation type="submission" date="2024-07" db="EMBL/GenBank/DDBJ databases">
        <authorList>
            <person name="Akdeniz Z."/>
        </authorList>
    </citation>
    <scope>NUCLEOTIDE SEQUENCE [LARGE SCALE GENOMIC DNA]</scope>
</reference>
<proteinExistence type="predicted"/>
<sequence length="166" mass="19459">MSAQVVVALFHAFQTERIIIVCSQYTYKLTARCDLSFNPADSYLGIISTGRDNLHFICKYHLADNSFAVIRQVVHRSHSFIIVQACVLSTVIYYIQFLQVYTQTVNFIISEKKLLQYHLQYVSFWKLVYLNSPYMGPGQLFWVWNEVQLNNIFTQYIMSEIYAQNV</sequence>
<dbReference type="EMBL" id="CAXDID020000046">
    <property type="protein sequence ID" value="CAL6003171.1"/>
    <property type="molecule type" value="Genomic_DNA"/>
</dbReference>
<name>A0AA86NWS9_9EUKA</name>
<dbReference type="EMBL" id="CAXDID020000046">
    <property type="protein sequence ID" value="CAL6003161.1"/>
    <property type="molecule type" value="Genomic_DNA"/>
</dbReference>
<evidence type="ECO:0000313" key="4">
    <source>
        <dbReference type="EMBL" id="CAL6003161.1"/>
    </source>
</evidence>
<dbReference type="AlphaFoldDB" id="A0AA86NWS9"/>
<comment type="caution">
    <text evidence="1">The sequence shown here is derived from an EMBL/GenBank/DDBJ whole genome shotgun (WGS) entry which is preliminary data.</text>
</comment>
<dbReference type="EMBL" id="CATOUU010000369">
    <property type="protein sequence ID" value="CAI9926692.1"/>
    <property type="molecule type" value="Genomic_DNA"/>
</dbReference>
<dbReference type="EMBL" id="CAXDID020000140">
    <property type="protein sequence ID" value="CAL6038604.1"/>
    <property type="molecule type" value="Genomic_DNA"/>
</dbReference>
<gene>
    <name evidence="1" type="ORF">HINF_LOCUS14332</name>
    <name evidence="2" type="ORF">HINF_LOCUS14337</name>
    <name evidence="4" type="ORF">HINF_LOCUS18274</name>
    <name evidence="5" type="ORF">HINF_LOCUS18279</name>
    <name evidence="6" type="ORF">HINF_LOCUS37447</name>
    <name evidence="3" type="ORF">HINF_LOCUS48302</name>
</gene>
<keyword evidence="7" id="KW-1185">Reference proteome</keyword>
<evidence type="ECO:0000313" key="5">
    <source>
        <dbReference type="EMBL" id="CAL6003171.1"/>
    </source>
</evidence>